<accession>A0A8J6JWT4</accession>
<evidence type="ECO:0000313" key="3">
    <source>
        <dbReference type="Proteomes" id="UP000770717"/>
    </source>
</evidence>
<dbReference type="Proteomes" id="UP000770717">
    <property type="component" value="Unassembled WGS sequence"/>
</dbReference>
<proteinExistence type="predicted"/>
<organism evidence="2 3">
    <name type="scientific">Eleutherodactylus coqui</name>
    <name type="common">Puerto Rican coqui</name>
    <dbReference type="NCBI Taxonomy" id="57060"/>
    <lineage>
        <taxon>Eukaryota</taxon>
        <taxon>Metazoa</taxon>
        <taxon>Chordata</taxon>
        <taxon>Craniata</taxon>
        <taxon>Vertebrata</taxon>
        <taxon>Euteleostomi</taxon>
        <taxon>Amphibia</taxon>
        <taxon>Batrachia</taxon>
        <taxon>Anura</taxon>
        <taxon>Neobatrachia</taxon>
        <taxon>Hyloidea</taxon>
        <taxon>Eleutherodactylidae</taxon>
        <taxon>Eleutherodactylinae</taxon>
        <taxon>Eleutherodactylus</taxon>
        <taxon>Eleutherodactylus</taxon>
    </lineage>
</organism>
<dbReference type="EMBL" id="WNTK01000024">
    <property type="protein sequence ID" value="KAG9473148.1"/>
    <property type="molecule type" value="Genomic_DNA"/>
</dbReference>
<dbReference type="AlphaFoldDB" id="A0A8J6JWT4"/>
<feature type="chain" id="PRO_5035279067" evidence="1">
    <location>
        <begin position="16"/>
        <end position="82"/>
    </location>
</feature>
<reference evidence="2" key="1">
    <citation type="thesis" date="2020" institute="ProQuest LLC" country="789 East Eisenhower Parkway, Ann Arbor, MI, USA">
        <title>Comparative Genomics and Chromosome Evolution.</title>
        <authorList>
            <person name="Mudd A.B."/>
        </authorList>
    </citation>
    <scope>NUCLEOTIDE SEQUENCE</scope>
    <source>
        <strain evidence="2">HN-11 Male</strain>
        <tissue evidence="2">Kidney and liver</tissue>
    </source>
</reference>
<keyword evidence="3" id="KW-1185">Reference proteome</keyword>
<comment type="caution">
    <text evidence="2">The sequence shown here is derived from an EMBL/GenBank/DDBJ whole genome shotgun (WGS) entry which is preliminary data.</text>
</comment>
<name>A0A8J6JWT4_ELECQ</name>
<protein>
    <submittedName>
        <fullName evidence="2">Uncharacterized protein</fullName>
    </submittedName>
</protein>
<sequence length="82" mass="9512">MFNWPISQILHPLLATPLLHTISQYSAVHIDLINRHLVLSYSLVTSKMRKEKSRLISNSRRPDGFEPKACNKWSGNELRLNE</sequence>
<feature type="signal peptide" evidence="1">
    <location>
        <begin position="1"/>
        <end position="15"/>
    </location>
</feature>
<keyword evidence="1" id="KW-0732">Signal</keyword>
<evidence type="ECO:0000313" key="2">
    <source>
        <dbReference type="EMBL" id="KAG9473148.1"/>
    </source>
</evidence>
<gene>
    <name evidence="2" type="ORF">GDO78_014008</name>
</gene>
<evidence type="ECO:0000256" key="1">
    <source>
        <dbReference type="SAM" id="SignalP"/>
    </source>
</evidence>